<feature type="transmembrane region" description="Helical" evidence="1">
    <location>
        <begin position="46"/>
        <end position="76"/>
    </location>
</feature>
<keyword evidence="1" id="KW-1133">Transmembrane helix</keyword>
<reference evidence="2" key="1">
    <citation type="submission" date="2022-12" db="EMBL/GenBank/DDBJ databases">
        <authorList>
            <person name="Uljanovas D."/>
        </authorList>
    </citation>
    <scope>NUCLEOTIDE SEQUENCE</scope>
    <source>
        <strain evidence="2">RCM69</strain>
    </source>
</reference>
<evidence type="ECO:0000313" key="3">
    <source>
        <dbReference type="Proteomes" id="UP001170288"/>
    </source>
</evidence>
<accession>A0AAW7Q0R5</accession>
<dbReference type="RefSeq" id="WP_301372531.1">
    <property type="nucleotide sequence ID" value="NZ_JAPZCX010000020.1"/>
</dbReference>
<keyword evidence="1" id="KW-0812">Transmembrane</keyword>
<evidence type="ECO:0000256" key="1">
    <source>
        <dbReference type="SAM" id="Phobius"/>
    </source>
</evidence>
<dbReference type="Proteomes" id="UP001170288">
    <property type="component" value="Unassembled WGS sequence"/>
</dbReference>
<organism evidence="2 3">
    <name type="scientific">Aliarcobacter butzleri</name>
    <dbReference type="NCBI Taxonomy" id="28197"/>
    <lineage>
        <taxon>Bacteria</taxon>
        <taxon>Pseudomonadati</taxon>
        <taxon>Campylobacterota</taxon>
        <taxon>Epsilonproteobacteria</taxon>
        <taxon>Campylobacterales</taxon>
        <taxon>Arcobacteraceae</taxon>
        <taxon>Aliarcobacter</taxon>
    </lineage>
</organism>
<keyword evidence="1" id="KW-0472">Membrane</keyword>
<reference evidence="2" key="2">
    <citation type="journal article" date="2023" name="Microorganisms">
        <title>Genomic Characterization of Arcobacter butzleri Strains Isolated from Various Sources in Lithuania.</title>
        <authorList>
            <person name="Uljanovas D."/>
            <person name="Golz G."/>
            <person name="Fleischmann S."/>
            <person name="Kudirkiene E."/>
            <person name="Kasetiene N."/>
            <person name="Grineviciene A."/>
            <person name="Tamuleviciene E."/>
            <person name="Aksomaitiene J."/>
            <person name="Alter T."/>
            <person name="Malakauskas M."/>
        </authorList>
    </citation>
    <scope>NUCLEOTIDE SEQUENCE</scope>
    <source>
        <strain evidence="2">RCM69</strain>
    </source>
</reference>
<evidence type="ECO:0000313" key="2">
    <source>
        <dbReference type="EMBL" id="MDN5071413.1"/>
    </source>
</evidence>
<sequence>MNNKHLIKKIDFNNYLVDYNDILKKLEPNLKVELDLYKKSLMKKCFLYLALAVYSTFYFYWFIFIPLYMLSSWYLYRSLLKENLSNSEINKIEDKLVNIEFNKQLNNYQKEIGIINYVPQDLEYENLGLIIGVGNNYNNAERNLIKKAFELKADGIINVNLNSTSSTKLNGHIKKGNGVISSSVDITIHLQGIAIKLTK</sequence>
<proteinExistence type="predicted"/>
<dbReference type="AlphaFoldDB" id="A0AAW7Q0R5"/>
<comment type="caution">
    <text evidence="2">The sequence shown here is derived from an EMBL/GenBank/DDBJ whole genome shotgun (WGS) entry which is preliminary data.</text>
</comment>
<gene>
    <name evidence="2" type="ORF">O8C76_10315</name>
</gene>
<name>A0AAW7Q0R5_9BACT</name>
<protein>
    <submittedName>
        <fullName evidence="2">Uncharacterized protein</fullName>
    </submittedName>
</protein>
<dbReference type="EMBL" id="JAPZCX010000020">
    <property type="protein sequence ID" value="MDN5071413.1"/>
    <property type="molecule type" value="Genomic_DNA"/>
</dbReference>